<gene>
    <name evidence="1" type="primary">ZRT1_4</name>
    <name evidence="1" type="ORF">LTR37_019165</name>
</gene>
<dbReference type="EMBL" id="JAUTXU010000288">
    <property type="protein sequence ID" value="KAK3687098.1"/>
    <property type="molecule type" value="Genomic_DNA"/>
</dbReference>
<comment type="caution">
    <text evidence="1">The sequence shown here is derived from an EMBL/GenBank/DDBJ whole genome shotgun (WGS) entry which is preliminary data.</text>
</comment>
<keyword evidence="2" id="KW-1185">Reference proteome</keyword>
<dbReference type="Proteomes" id="UP001281147">
    <property type="component" value="Unassembled WGS sequence"/>
</dbReference>
<reference evidence="1" key="1">
    <citation type="submission" date="2023-07" db="EMBL/GenBank/DDBJ databases">
        <title>Black Yeasts Isolated from many extreme environments.</title>
        <authorList>
            <person name="Coleine C."/>
            <person name="Stajich J.E."/>
            <person name="Selbmann L."/>
        </authorList>
    </citation>
    <scope>NUCLEOTIDE SEQUENCE</scope>
    <source>
        <strain evidence="1">CCFEE 5714</strain>
    </source>
</reference>
<evidence type="ECO:0000313" key="1">
    <source>
        <dbReference type="EMBL" id="KAK3687098.1"/>
    </source>
</evidence>
<name>A0ACC3MEU8_9PEZI</name>
<organism evidence="1 2">
    <name type="scientific">Vermiconidia calcicola</name>
    <dbReference type="NCBI Taxonomy" id="1690605"/>
    <lineage>
        <taxon>Eukaryota</taxon>
        <taxon>Fungi</taxon>
        <taxon>Dikarya</taxon>
        <taxon>Ascomycota</taxon>
        <taxon>Pezizomycotina</taxon>
        <taxon>Dothideomycetes</taxon>
        <taxon>Dothideomycetidae</taxon>
        <taxon>Mycosphaerellales</taxon>
        <taxon>Extremaceae</taxon>
        <taxon>Vermiconidia</taxon>
    </lineage>
</organism>
<sequence>MAVGIGTLSNFNGNEPSTIIAIGTHLTPSVPEFYSGLASQRCGSRTGSTVLWRIQALSRQQ</sequence>
<proteinExistence type="predicted"/>
<evidence type="ECO:0000313" key="2">
    <source>
        <dbReference type="Proteomes" id="UP001281147"/>
    </source>
</evidence>
<protein>
    <submittedName>
        <fullName evidence="1">High-affinity Zn(2+) transporter zrt1</fullName>
    </submittedName>
</protein>
<accession>A0ACC3MEU8</accession>